<reference evidence="9" key="1">
    <citation type="submission" date="2020-01" db="EMBL/GenBank/DDBJ databases">
        <title>Genome Sequencing of Three Apophysomyces-Like Fungal Strains Confirms a Novel Fungal Genus in the Mucoromycota with divergent Burkholderia-like Endosymbiotic Bacteria.</title>
        <authorList>
            <person name="Stajich J.E."/>
            <person name="Macias A.M."/>
            <person name="Carter-House D."/>
            <person name="Lovett B."/>
            <person name="Kasson L.R."/>
            <person name="Berry K."/>
            <person name="Grigoriev I."/>
            <person name="Chang Y."/>
            <person name="Spatafora J."/>
            <person name="Kasson M.T."/>
        </authorList>
    </citation>
    <scope>NUCLEOTIDE SEQUENCE</scope>
    <source>
        <strain evidence="9">NRRL A-21654</strain>
    </source>
</reference>
<dbReference type="OrthoDB" id="2209765at2759"/>
<accession>A0A8H7BWP5</accession>
<dbReference type="InterPro" id="IPR013909">
    <property type="entry name" value="NuBaID_C"/>
</dbReference>
<keyword evidence="3" id="KW-0863">Zinc-finger</keyword>
<feature type="compositionally biased region" description="Basic and acidic residues" evidence="6">
    <location>
        <begin position="1"/>
        <end position="10"/>
    </location>
</feature>
<proteinExistence type="predicted"/>
<evidence type="ECO:0000313" key="9">
    <source>
        <dbReference type="EMBL" id="KAF7729253.1"/>
    </source>
</evidence>
<dbReference type="PANTHER" id="PTHR15835:SF6">
    <property type="entry name" value="ZINC FINGER C3HC-TYPE PROTEIN 1"/>
    <property type="match status" value="1"/>
</dbReference>
<keyword evidence="4" id="KW-0862">Zinc</keyword>
<dbReference type="PANTHER" id="PTHR15835">
    <property type="entry name" value="NUCLEAR-INTERACTING PARTNER OF ALK"/>
    <property type="match status" value="1"/>
</dbReference>
<feature type="region of interest" description="Disordered" evidence="6">
    <location>
        <begin position="500"/>
        <end position="531"/>
    </location>
</feature>
<evidence type="ECO:0000313" key="10">
    <source>
        <dbReference type="Proteomes" id="UP000605846"/>
    </source>
</evidence>
<evidence type="ECO:0000259" key="8">
    <source>
        <dbReference type="Pfam" id="PF08600"/>
    </source>
</evidence>
<evidence type="ECO:0000256" key="1">
    <source>
        <dbReference type="ARBA" id="ARBA00004123"/>
    </source>
</evidence>
<dbReference type="GO" id="GO:0005634">
    <property type="term" value="C:nucleus"/>
    <property type="evidence" value="ECO:0007669"/>
    <property type="project" value="UniProtKB-SubCell"/>
</dbReference>
<dbReference type="InterPro" id="IPR012935">
    <property type="entry name" value="NuBaID_N"/>
</dbReference>
<feature type="region of interest" description="Disordered" evidence="6">
    <location>
        <begin position="28"/>
        <end position="47"/>
    </location>
</feature>
<feature type="region of interest" description="Disordered" evidence="6">
    <location>
        <begin position="71"/>
        <end position="97"/>
    </location>
</feature>
<keyword evidence="10" id="KW-1185">Reference proteome</keyword>
<feature type="compositionally biased region" description="Basic and acidic residues" evidence="6">
    <location>
        <begin position="505"/>
        <end position="519"/>
    </location>
</feature>
<name>A0A8H7BWP5_9FUNG</name>
<feature type="region of interest" description="Disordered" evidence="6">
    <location>
        <begin position="1"/>
        <end position="23"/>
    </location>
</feature>
<feature type="domain" description="C3HC-type" evidence="7">
    <location>
        <begin position="226"/>
        <end position="345"/>
    </location>
</feature>
<comment type="caution">
    <text evidence="9">The sequence shown here is derived from an EMBL/GenBank/DDBJ whole genome shotgun (WGS) entry which is preliminary data.</text>
</comment>
<keyword evidence="5" id="KW-0539">Nucleus</keyword>
<organism evidence="9 10">
    <name type="scientific">Apophysomyces ossiformis</name>
    <dbReference type="NCBI Taxonomy" id="679940"/>
    <lineage>
        <taxon>Eukaryota</taxon>
        <taxon>Fungi</taxon>
        <taxon>Fungi incertae sedis</taxon>
        <taxon>Mucoromycota</taxon>
        <taxon>Mucoromycotina</taxon>
        <taxon>Mucoromycetes</taxon>
        <taxon>Mucorales</taxon>
        <taxon>Mucorineae</taxon>
        <taxon>Mucoraceae</taxon>
        <taxon>Apophysomyces</taxon>
    </lineage>
</organism>
<keyword evidence="2" id="KW-0479">Metal-binding</keyword>
<dbReference type="Pfam" id="PF08600">
    <property type="entry name" value="NuBaID_C"/>
    <property type="match status" value="1"/>
</dbReference>
<dbReference type="EMBL" id="JABAYA010000027">
    <property type="protein sequence ID" value="KAF7729253.1"/>
    <property type="molecule type" value="Genomic_DNA"/>
</dbReference>
<sequence>MADSPKEKDSVAVNNDSETPKEVLVVESESMLETSEKEVESTSTAVETSETIIATSIPTVEAPEENAIIAAAPTTEPPREEPTVTAIPTVGSSSPQPTVAFEPLDNNLEDTIMDTVDNPNENLANCVEYTRDGMQPETSLAPSSDAGASETGSVPVANAHAVERPATQKYEDFHQFLLKARESHKMLPTMKRSLEDAVTLEEIDKRIQKRHKANKAAVPATPDVALDRGKFYQRLKTFPPSFIETRRPITAPKLSMHGWQFVETKTVNDKDIAYLTCNDCQSSMAMISLELYENDNPAVAKVIKRYEEGLFGFHSEQCPWRLYHYQIYSFPLRKSSETIERIETEGRKFLGCGPELPAIRYSLTESQLKDVQYLVSSFENLIKENGTSSPTDTMMTAYVLPIFGWCLKEVGSVKALTCQDCFRTVGLHQIKTSEHGESEKLDFDALTQHRDYCPWGNNNRARLRNPNEVDDKDTLINGIQWVLAMVAAEAKSRRDMYEELLGPQESREEQRRENNRALEAEAQEVLNRIPT</sequence>
<evidence type="ECO:0000259" key="7">
    <source>
        <dbReference type="Pfam" id="PF07967"/>
    </source>
</evidence>
<comment type="subcellular location">
    <subcellularLocation>
        <location evidence="1">Nucleus</location>
    </subcellularLocation>
</comment>
<evidence type="ECO:0000256" key="5">
    <source>
        <dbReference type="ARBA" id="ARBA00023242"/>
    </source>
</evidence>
<evidence type="ECO:0000256" key="2">
    <source>
        <dbReference type="ARBA" id="ARBA00022723"/>
    </source>
</evidence>
<dbReference type="AlphaFoldDB" id="A0A8H7BWP5"/>
<evidence type="ECO:0000256" key="3">
    <source>
        <dbReference type="ARBA" id="ARBA00022771"/>
    </source>
</evidence>
<evidence type="ECO:0000256" key="6">
    <source>
        <dbReference type="SAM" id="MobiDB-lite"/>
    </source>
</evidence>
<dbReference type="Proteomes" id="UP000605846">
    <property type="component" value="Unassembled WGS sequence"/>
</dbReference>
<gene>
    <name evidence="9" type="ORF">EC973_004783</name>
</gene>
<protein>
    <submittedName>
        <fullName evidence="9">Uncharacterized protein</fullName>
    </submittedName>
</protein>
<dbReference type="Pfam" id="PF07967">
    <property type="entry name" value="zf-C3HC"/>
    <property type="match status" value="1"/>
</dbReference>
<evidence type="ECO:0000256" key="4">
    <source>
        <dbReference type="ARBA" id="ARBA00022833"/>
    </source>
</evidence>
<dbReference type="GO" id="GO:0008270">
    <property type="term" value="F:zinc ion binding"/>
    <property type="evidence" value="ECO:0007669"/>
    <property type="project" value="UniProtKB-KW"/>
</dbReference>
<feature type="domain" description="NuBaID C-terminal" evidence="8">
    <location>
        <begin position="397"/>
        <end position="492"/>
    </location>
</feature>